<dbReference type="Pfam" id="PF05231">
    <property type="entry name" value="MASE1"/>
    <property type="match status" value="1"/>
</dbReference>
<dbReference type="PROSITE" id="PS50109">
    <property type="entry name" value="HIS_KIN"/>
    <property type="match status" value="1"/>
</dbReference>
<feature type="domain" description="Histidine kinase" evidence="10">
    <location>
        <begin position="556"/>
        <end position="788"/>
    </location>
</feature>
<dbReference type="PANTHER" id="PTHR43065">
    <property type="entry name" value="SENSOR HISTIDINE KINASE"/>
    <property type="match status" value="1"/>
</dbReference>
<evidence type="ECO:0000256" key="6">
    <source>
        <dbReference type="ARBA" id="ARBA00022989"/>
    </source>
</evidence>
<dbReference type="InterPro" id="IPR005467">
    <property type="entry name" value="His_kinase_dom"/>
</dbReference>
<feature type="coiled-coil region" evidence="8">
    <location>
        <begin position="520"/>
        <end position="547"/>
    </location>
</feature>
<dbReference type="Pfam" id="PF03924">
    <property type="entry name" value="CHASE"/>
    <property type="match status" value="1"/>
</dbReference>
<keyword evidence="5 9" id="KW-0812">Transmembrane</keyword>
<evidence type="ECO:0000256" key="8">
    <source>
        <dbReference type="SAM" id="Coils"/>
    </source>
</evidence>
<dbReference type="SMART" id="SM00387">
    <property type="entry name" value="HATPase_c"/>
    <property type="match status" value="1"/>
</dbReference>
<protein>
    <recommendedName>
        <fullName evidence="3">histidine kinase</fullName>
        <ecNumber evidence="3">2.7.13.3</ecNumber>
    </recommendedName>
</protein>
<comment type="catalytic activity">
    <reaction evidence="1">
        <text>ATP + protein L-histidine = ADP + protein N-phospho-L-histidine.</text>
        <dbReference type="EC" id="2.7.13.3"/>
    </reaction>
</comment>
<dbReference type="SMART" id="SM01079">
    <property type="entry name" value="CHASE"/>
    <property type="match status" value="1"/>
</dbReference>
<sequence>MSQPSVTTSDLKKYLLIFIGVALGYYVGGRLALLLAVAPGYASVIWPSAGLALAALVLWGYRFWPAILLGSFATNFHMAVDAGTQITLASMVLPLIIGCGAALQAVVSKWLLTRFISLPLRLDTVPEVLCFLFVVCGLGSTVSASVGVVALTWFGLVAPSNILFNWSTWWVGDGLGALLVSTLIFVYLAEPRKLWASRRRVLPTVMIVTSVILIALFVVSSNWEQSRQRSVFDRQVRQVHLRTQIVLSSYLDNLYAVKGLFESSDAVERQDFQVFTHNILQRYQGFQGIAWNPMVNRDGREPLESILSRELGESRVFTELDPNGTRVAAQQRDSYVVIRYIEPLAKNRLAVGYNIAASELPREALLRAARTGEPSSTSPIKLIQEEGTQKGVVVYFPVYSDAGELVGFASGVFRMGNLMETLLSAEDLSGLHMSLRSGAAETAETLFSLGEAYRSGVGLFTATLPVAFADREWQLDFQAGQRFIVDSRSMTPWGILAVGMLFTGLLSMSLLILTGAKFRSEQTSEDLQQTLNQLRSTQDQLIEAEKLASLGGMVAGFAHELNTPVGIAVTAESTLQEDLKQLEVMLADGPARTEKHLRRMREASAMVLSSLQRAGALVQAFKQVAGDQASGECREFNLYEYLHDVVINMAPGYRALGHEISFRCPRDITVVSIPGSVGQVLIQLINNSLVHGFHEEQVGEISVDARIDDGELELVVADNGLGIPADVLPKIFDPFFTTRRGRGEGSAGTGLGLHLVYNIVNRQLHGSIAVQSEPGAGSRFTLRLPLDVRHFQSAEEVVVV</sequence>
<evidence type="ECO:0000256" key="2">
    <source>
        <dbReference type="ARBA" id="ARBA00004651"/>
    </source>
</evidence>
<keyword evidence="8" id="KW-0175">Coiled coil</keyword>
<reference evidence="12 13" key="1">
    <citation type="submission" date="2020-04" db="EMBL/GenBank/DDBJ databases">
        <authorList>
            <person name="Yoon J."/>
        </authorList>
    </citation>
    <scope>NUCLEOTIDE SEQUENCE [LARGE SCALE GENOMIC DNA]</scope>
    <source>
        <strain evidence="12 13">KMU-166</strain>
    </source>
</reference>
<dbReference type="Proteomes" id="UP000765845">
    <property type="component" value="Unassembled WGS sequence"/>
</dbReference>
<dbReference type="Gene3D" id="3.30.565.10">
    <property type="entry name" value="Histidine kinase-like ATPase, C-terminal domain"/>
    <property type="match status" value="1"/>
</dbReference>
<accession>A0ABX1GCB6</accession>
<evidence type="ECO:0000259" key="11">
    <source>
        <dbReference type="PROSITE" id="PS50839"/>
    </source>
</evidence>
<dbReference type="SUPFAM" id="SSF55874">
    <property type="entry name" value="ATPase domain of HSP90 chaperone/DNA topoisomerase II/histidine kinase"/>
    <property type="match status" value="1"/>
</dbReference>
<evidence type="ECO:0000256" key="9">
    <source>
        <dbReference type="SAM" id="Phobius"/>
    </source>
</evidence>
<feature type="transmembrane region" description="Helical" evidence="9">
    <location>
        <begin position="201"/>
        <end position="223"/>
    </location>
</feature>
<evidence type="ECO:0000256" key="7">
    <source>
        <dbReference type="ARBA" id="ARBA00023136"/>
    </source>
</evidence>
<keyword evidence="4" id="KW-1003">Cell membrane</keyword>
<gene>
    <name evidence="12" type="ORF">HCU74_05110</name>
</gene>
<evidence type="ECO:0000313" key="13">
    <source>
        <dbReference type="Proteomes" id="UP000765845"/>
    </source>
</evidence>
<dbReference type="PROSITE" id="PS50839">
    <property type="entry name" value="CHASE"/>
    <property type="match status" value="1"/>
</dbReference>
<feature type="transmembrane region" description="Helical" evidence="9">
    <location>
        <begin position="44"/>
        <end position="64"/>
    </location>
</feature>
<dbReference type="InterPro" id="IPR036890">
    <property type="entry name" value="HATPase_C_sf"/>
</dbReference>
<dbReference type="Gene3D" id="1.10.287.130">
    <property type="match status" value="1"/>
</dbReference>
<dbReference type="Gene3D" id="3.30.450.350">
    <property type="entry name" value="CHASE domain"/>
    <property type="match status" value="1"/>
</dbReference>
<feature type="transmembrane region" description="Helical" evidence="9">
    <location>
        <begin position="168"/>
        <end position="189"/>
    </location>
</feature>
<dbReference type="InterPro" id="IPR003594">
    <property type="entry name" value="HATPase_dom"/>
</dbReference>
<dbReference type="EC" id="2.7.13.3" evidence="3"/>
<proteinExistence type="predicted"/>
<keyword evidence="13" id="KW-1185">Reference proteome</keyword>
<evidence type="ECO:0000256" key="3">
    <source>
        <dbReference type="ARBA" id="ARBA00012438"/>
    </source>
</evidence>
<dbReference type="InterPro" id="IPR004358">
    <property type="entry name" value="Sig_transdc_His_kin-like_C"/>
</dbReference>
<feature type="transmembrane region" description="Helical" evidence="9">
    <location>
        <begin position="14"/>
        <end position="37"/>
    </location>
</feature>
<dbReference type="InterPro" id="IPR006189">
    <property type="entry name" value="CHASE_dom"/>
</dbReference>
<dbReference type="Pfam" id="PF02518">
    <property type="entry name" value="HATPase_c"/>
    <property type="match status" value="1"/>
</dbReference>
<evidence type="ECO:0000256" key="5">
    <source>
        <dbReference type="ARBA" id="ARBA00022692"/>
    </source>
</evidence>
<comment type="subcellular location">
    <subcellularLocation>
        <location evidence="2">Cell membrane</location>
        <topology evidence="2">Multi-pass membrane protein</topology>
    </subcellularLocation>
</comment>
<evidence type="ECO:0000256" key="4">
    <source>
        <dbReference type="ARBA" id="ARBA00022475"/>
    </source>
</evidence>
<evidence type="ECO:0000256" key="1">
    <source>
        <dbReference type="ARBA" id="ARBA00000085"/>
    </source>
</evidence>
<keyword evidence="6 9" id="KW-1133">Transmembrane helix</keyword>
<dbReference type="InterPro" id="IPR007895">
    <property type="entry name" value="MASE1"/>
</dbReference>
<name>A0ABX1GCB6_9GAMM</name>
<feature type="transmembrane region" description="Helical" evidence="9">
    <location>
        <begin position="493"/>
        <end position="513"/>
    </location>
</feature>
<keyword evidence="7 9" id="KW-0472">Membrane</keyword>
<dbReference type="RefSeq" id="WP_168449349.1">
    <property type="nucleotide sequence ID" value="NZ_JAAWWK010000002.1"/>
</dbReference>
<organism evidence="12 13">
    <name type="scientific">Spongiibacter thalassae</name>
    <dbReference type="NCBI Taxonomy" id="2721624"/>
    <lineage>
        <taxon>Bacteria</taxon>
        <taxon>Pseudomonadati</taxon>
        <taxon>Pseudomonadota</taxon>
        <taxon>Gammaproteobacteria</taxon>
        <taxon>Cellvibrionales</taxon>
        <taxon>Spongiibacteraceae</taxon>
        <taxon>Spongiibacter</taxon>
    </lineage>
</organism>
<comment type="caution">
    <text evidence="12">The sequence shown here is derived from an EMBL/GenBank/DDBJ whole genome shotgun (WGS) entry which is preliminary data.</text>
</comment>
<evidence type="ECO:0000259" key="10">
    <source>
        <dbReference type="PROSITE" id="PS50109"/>
    </source>
</evidence>
<dbReference type="PANTHER" id="PTHR43065:SF47">
    <property type="match status" value="1"/>
</dbReference>
<evidence type="ECO:0000313" key="12">
    <source>
        <dbReference type="EMBL" id="NKI16799.1"/>
    </source>
</evidence>
<dbReference type="EMBL" id="JAAWWK010000002">
    <property type="protein sequence ID" value="NKI16799.1"/>
    <property type="molecule type" value="Genomic_DNA"/>
</dbReference>
<dbReference type="InterPro" id="IPR042240">
    <property type="entry name" value="CHASE_sf"/>
</dbReference>
<feature type="transmembrane region" description="Helical" evidence="9">
    <location>
        <begin position="84"/>
        <end position="107"/>
    </location>
</feature>
<dbReference type="PRINTS" id="PR00344">
    <property type="entry name" value="BCTRLSENSOR"/>
</dbReference>
<feature type="transmembrane region" description="Helical" evidence="9">
    <location>
        <begin position="128"/>
        <end position="156"/>
    </location>
</feature>
<feature type="domain" description="CHASE" evidence="11">
    <location>
        <begin position="263"/>
        <end position="435"/>
    </location>
</feature>